<comment type="caution">
    <text evidence="10">The sequence shown here is derived from an EMBL/GenBank/DDBJ whole genome shotgun (WGS) entry which is preliminary data.</text>
</comment>
<dbReference type="PROSITE" id="PS50109">
    <property type="entry name" value="HIS_KIN"/>
    <property type="match status" value="1"/>
</dbReference>
<accession>A0A1U7HLA2</accession>
<evidence type="ECO:0000256" key="1">
    <source>
        <dbReference type="ARBA" id="ARBA00000085"/>
    </source>
</evidence>
<dbReference type="CDD" id="cd00082">
    <property type="entry name" value="HisKA"/>
    <property type="match status" value="1"/>
</dbReference>
<dbReference type="Pfam" id="PF00072">
    <property type="entry name" value="Response_reg"/>
    <property type="match status" value="1"/>
</dbReference>
<evidence type="ECO:0000256" key="4">
    <source>
        <dbReference type="ARBA" id="ARBA00022679"/>
    </source>
</evidence>
<dbReference type="CDD" id="cd00075">
    <property type="entry name" value="HATPase"/>
    <property type="match status" value="1"/>
</dbReference>
<dbReference type="OrthoDB" id="568844at2"/>
<feature type="domain" description="Histidine kinase" evidence="8">
    <location>
        <begin position="293"/>
        <end position="517"/>
    </location>
</feature>
<sequence length="531" mass="59099">MVQRRTIVIIDDCQEDRDTYRRYLLKDETYKYDIFGEEYGEDGLELCNSVQPDVILLDFLLPDINGLEFLSQLQLQTGKTNLPVIMLTGQGNEVIAVQAMKSGASDYLVKGETTAESLRIAIHNAIKRTHLQNLLAQSEQRFQTSVETMLDCFGICNSIRNDNGEIIDFTIEYVNAAACAFNSMSAAEQIGASLLRLPLFSQAGLFDEMCQVVETGKPLAKEVLVYADDDRPQIHKALDIRVTQLGDGFAIAWRDITDRKCLEEERAQLLLQEQLARSAAEAANHSKDVFLAMVSHELRNPLTAILMYAQLLQAQKLKADQISRAYETIERNVRLQKQLIDDLLDVSRIVSGKLHLTMQCVDLVVILQAAIDAVHPLAAAKAIQLELAIAPHQNQHDVTTPSVLFYGDATRLQQVFWNLLSNAIKFTPNQGRVQTKLEYGDRAIQITVSDTGQGISPDFLPHVFERFRQADTTRQGGLGLGLAIVDHIVQLHGGFVKVESPGVDQGATFTIEFPKTNTPQTQTTSDCLSVI</sequence>
<dbReference type="InterPro" id="IPR036097">
    <property type="entry name" value="HisK_dim/P_sf"/>
</dbReference>
<evidence type="ECO:0000256" key="5">
    <source>
        <dbReference type="ARBA" id="ARBA00022777"/>
    </source>
</evidence>
<dbReference type="Gene3D" id="1.10.287.130">
    <property type="match status" value="1"/>
</dbReference>
<dbReference type="PANTHER" id="PTHR43547">
    <property type="entry name" value="TWO-COMPONENT HISTIDINE KINASE"/>
    <property type="match status" value="1"/>
</dbReference>
<dbReference type="InterPro" id="IPR005467">
    <property type="entry name" value="His_kinase_dom"/>
</dbReference>
<dbReference type="SMART" id="SM00448">
    <property type="entry name" value="REC"/>
    <property type="match status" value="1"/>
</dbReference>
<organism evidence="10 11">
    <name type="scientific">Chroogloeocystis siderophila 5.2 s.c.1</name>
    <dbReference type="NCBI Taxonomy" id="247279"/>
    <lineage>
        <taxon>Bacteria</taxon>
        <taxon>Bacillati</taxon>
        <taxon>Cyanobacteriota</taxon>
        <taxon>Cyanophyceae</taxon>
        <taxon>Oscillatoriophycideae</taxon>
        <taxon>Chroococcales</taxon>
        <taxon>Chroococcaceae</taxon>
        <taxon>Chroogloeocystis</taxon>
    </lineage>
</organism>
<keyword evidence="11" id="KW-1185">Reference proteome</keyword>
<evidence type="ECO:0000256" key="7">
    <source>
        <dbReference type="PROSITE-ProRule" id="PRU00169"/>
    </source>
</evidence>
<dbReference type="SMART" id="SM00388">
    <property type="entry name" value="HisKA"/>
    <property type="match status" value="1"/>
</dbReference>
<dbReference type="InterPro" id="IPR004358">
    <property type="entry name" value="Sig_transdc_His_kin-like_C"/>
</dbReference>
<evidence type="ECO:0000256" key="6">
    <source>
        <dbReference type="ARBA" id="ARBA00023012"/>
    </source>
</evidence>
<keyword evidence="3 7" id="KW-0597">Phosphoprotein</keyword>
<dbReference type="EMBL" id="MRCC01000013">
    <property type="protein sequence ID" value="OKH24366.1"/>
    <property type="molecule type" value="Genomic_DNA"/>
</dbReference>
<dbReference type="InterPro" id="IPR035965">
    <property type="entry name" value="PAS-like_dom_sf"/>
</dbReference>
<gene>
    <name evidence="10" type="ORF">NIES1031_16440</name>
</gene>
<dbReference type="InterPro" id="IPR003661">
    <property type="entry name" value="HisK_dim/P_dom"/>
</dbReference>
<keyword evidence="5" id="KW-0418">Kinase</keyword>
<evidence type="ECO:0000256" key="2">
    <source>
        <dbReference type="ARBA" id="ARBA00012438"/>
    </source>
</evidence>
<dbReference type="SUPFAM" id="SSF55874">
    <property type="entry name" value="ATPase domain of HSP90 chaperone/DNA topoisomerase II/histidine kinase"/>
    <property type="match status" value="1"/>
</dbReference>
<keyword evidence="6" id="KW-0902">Two-component regulatory system</keyword>
<dbReference type="GO" id="GO:0000155">
    <property type="term" value="F:phosphorelay sensor kinase activity"/>
    <property type="evidence" value="ECO:0007669"/>
    <property type="project" value="InterPro"/>
</dbReference>
<dbReference type="SMART" id="SM00387">
    <property type="entry name" value="HATPase_c"/>
    <property type="match status" value="1"/>
</dbReference>
<dbReference type="Pfam" id="PF02518">
    <property type="entry name" value="HATPase_c"/>
    <property type="match status" value="1"/>
</dbReference>
<keyword evidence="4" id="KW-0808">Transferase</keyword>
<dbReference type="Proteomes" id="UP000185984">
    <property type="component" value="Unassembled WGS sequence"/>
</dbReference>
<dbReference type="Gene3D" id="3.30.450.20">
    <property type="entry name" value="PAS domain"/>
    <property type="match status" value="1"/>
</dbReference>
<dbReference type="InterPro" id="IPR001789">
    <property type="entry name" value="Sig_transdc_resp-reg_receiver"/>
</dbReference>
<evidence type="ECO:0000259" key="9">
    <source>
        <dbReference type="PROSITE" id="PS50110"/>
    </source>
</evidence>
<proteinExistence type="predicted"/>
<dbReference type="InterPro" id="IPR011006">
    <property type="entry name" value="CheY-like_superfamily"/>
</dbReference>
<evidence type="ECO:0000259" key="8">
    <source>
        <dbReference type="PROSITE" id="PS50109"/>
    </source>
</evidence>
<dbReference type="PANTHER" id="PTHR43547:SF2">
    <property type="entry name" value="HYBRID SIGNAL TRANSDUCTION HISTIDINE KINASE C"/>
    <property type="match status" value="1"/>
</dbReference>
<protein>
    <recommendedName>
        <fullName evidence="2">histidine kinase</fullName>
        <ecNumber evidence="2">2.7.13.3</ecNumber>
    </recommendedName>
</protein>
<evidence type="ECO:0000256" key="3">
    <source>
        <dbReference type="ARBA" id="ARBA00022553"/>
    </source>
</evidence>
<dbReference type="CDD" id="cd00156">
    <property type="entry name" value="REC"/>
    <property type="match status" value="1"/>
</dbReference>
<dbReference type="InterPro" id="IPR036890">
    <property type="entry name" value="HATPase_C_sf"/>
</dbReference>
<dbReference type="Pfam" id="PF00512">
    <property type="entry name" value="HisKA"/>
    <property type="match status" value="1"/>
</dbReference>
<evidence type="ECO:0000313" key="11">
    <source>
        <dbReference type="Proteomes" id="UP000185984"/>
    </source>
</evidence>
<feature type="domain" description="Response regulatory" evidence="9">
    <location>
        <begin position="6"/>
        <end position="125"/>
    </location>
</feature>
<evidence type="ECO:0000313" key="10">
    <source>
        <dbReference type="EMBL" id="OKH24366.1"/>
    </source>
</evidence>
<dbReference type="EC" id="2.7.13.3" evidence="2"/>
<dbReference type="SUPFAM" id="SSF52172">
    <property type="entry name" value="CheY-like"/>
    <property type="match status" value="1"/>
</dbReference>
<dbReference type="Gene3D" id="3.40.50.2300">
    <property type="match status" value="1"/>
</dbReference>
<name>A0A1U7HLA2_9CHRO</name>
<dbReference type="InterPro" id="IPR003594">
    <property type="entry name" value="HATPase_dom"/>
</dbReference>
<feature type="modified residue" description="4-aspartylphosphate" evidence="7">
    <location>
        <position position="58"/>
    </location>
</feature>
<dbReference type="Gene3D" id="3.30.565.10">
    <property type="entry name" value="Histidine kinase-like ATPase, C-terminal domain"/>
    <property type="match status" value="1"/>
</dbReference>
<dbReference type="PRINTS" id="PR00344">
    <property type="entry name" value="BCTRLSENSOR"/>
</dbReference>
<dbReference type="SUPFAM" id="SSF47384">
    <property type="entry name" value="Homodimeric domain of signal transducing histidine kinase"/>
    <property type="match status" value="1"/>
</dbReference>
<comment type="catalytic activity">
    <reaction evidence="1">
        <text>ATP + protein L-histidine = ADP + protein N-phospho-L-histidine.</text>
        <dbReference type="EC" id="2.7.13.3"/>
    </reaction>
</comment>
<reference evidence="10 11" key="1">
    <citation type="submission" date="2016-11" db="EMBL/GenBank/DDBJ databases">
        <title>Draft Genome Sequences of Nine Cyanobacterial Strains from Diverse Habitats.</title>
        <authorList>
            <person name="Zhu T."/>
            <person name="Hou S."/>
            <person name="Lu X."/>
            <person name="Hess W.R."/>
        </authorList>
    </citation>
    <scope>NUCLEOTIDE SEQUENCE [LARGE SCALE GENOMIC DNA]</scope>
    <source>
        <strain evidence="10 11">5.2 s.c.1</strain>
    </source>
</reference>
<dbReference type="SUPFAM" id="SSF55785">
    <property type="entry name" value="PYP-like sensor domain (PAS domain)"/>
    <property type="match status" value="1"/>
</dbReference>
<dbReference type="FunFam" id="3.30.565.10:FF:000006">
    <property type="entry name" value="Sensor histidine kinase WalK"/>
    <property type="match status" value="1"/>
</dbReference>
<dbReference type="STRING" id="247279.NIES1031_16440"/>
<dbReference type="AlphaFoldDB" id="A0A1U7HLA2"/>
<dbReference type="RefSeq" id="WP_073550592.1">
    <property type="nucleotide sequence ID" value="NZ_CAWMVK010000005.1"/>
</dbReference>
<dbReference type="PROSITE" id="PS50110">
    <property type="entry name" value="RESPONSE_REGULATORY"/>
    <property type="match status" value="1"/>
</dbReference>